<name>A0A834HLT1_RHYFE</name>
<evidence type="ECO:0000256" key="2">
    <source>
        <dbReference type="ARBA" id="ARBA00005300"/>
    </source>
</evidence>
<dbReference type="Gene3D" id="3.30.420.10">
    <property type="entry name" value="Ribonuclease H-like superfamily/Ribonuclease H"/>
    <property type="match status" value="1"/>
</dbReference>
<dbReference type="InterPro" id="IPR036397">
    <property type="entry name" value="RNaseH_sf"/>
</dbReference>
<proteinExistence type="inferred from homology"/>
<evidence type="ECO:0000256" key="6">
    <source>
        <dbReference type="ARBA" id="ARBA00022759"/>
    </source>
</evidence>
<comment type="catalytic activity">
    <reaction evidence="1">
        <text>Endonucleolytic cleavage to 5'-phosphomonoester.</text>
        <dbReference type="EC" id="3.1.26.4"/>
    </reaction>
</comment>
<keyword evidence="11" id="KW-1185">Reference proteome</keyword>
<dbReference type="CDD" id="cd09280">
    <property type="entry name" value="RNase_HI_eukaryote_like"/>
    <property type="match status" value="1"/>
</dbReference>
<reference evidence="9" key="1">
    <citation type="submission" date="2020-08" db="EMBL/GenBank/DDBJ databases">
        <title>Genome sequencing and assembly of the red palm weevil Rhynchophorus ferrugineus.</title>
        <authorList>
            <person name="Dias G.B."/>
            <person name="Bergman C.M."/>
            <person name="Manee M."/>
        </authorList>
    </citation>
    <scope>NUCLEOTIDE SEQUENCE</scope>
    <source>
        <strain evidence="9">AA-2017</strain>
        <tissue evidence="9">Whole larva</tissue>
    </source>
</reference>
<dbReference type="SUPFAM" id="SSF53098">
    <property type="entry name" value="Ribonuclease H-like"/>
    <property type="match status" value="1"/>
</dbReference>
<dbReference type="GO" id="GO:0004523">
    <property type="term" value="F:RNA-DNA hybrid ribonuclease activity"/>
    <property type="evidence" value="ECO:0007669"/>
    <property type="project" value="UniProtKB-EC"/>
</dbReference>
<dbReference type="PROSITE" id="PS50879">
    <property type="entry name" value="RNASE_H_1"/>
    <property type="match status" value="1"/>
</dbReference>
<dbReference type="EMBL" id="JAACXV010018680">
    <property type="protein sequence ID" value="KAF7263995.1"/>
    <property type="molecule type" value="Genomic_DNA"/>
</dbReference>
<dbReference type="AlphaFoldDB" id="A0A834HLT1"/>
<organism evidence="9 11">
    <name type="scientific">Rhynchophorus ferrugineus</name>
    <name type="common">Red palm weevil</name>
    <name type="synonym">Curculio ferrugineus</name>
    <dbReference type="NCBI Taxonomy" id="354439"/>
    <lineage>
        <taxon>Eukaryota</taxon>
        <taxon>Metazoa</taxon>
        <taxon>Ecdysozoa</taxon>
        <taxon>Arthropoda</taxon>
        <taxon>Hexapoda</taxon>
        <taxon>Insecta</taxon>
        <taxon>Pterygota</taxon>
        <taxon>Neoptera</taxon>
        <taxon>Endopterygota</taxon>
        <taxon>Coleoptera</taxon>
        <taxon>Polyphaga</taxon>
        <taxon>Cucujiformia</taxon>
        <taxon>Curculionidae</taxon>
        <taxon>Dryophthorinae</taxon>
        <taxon>Rhynchophorus</taxon>
    </lineage>
</organism>
<evidence type="ECO:0000256" key="4">
    <source>
        <dbReference type="ARBA" id="ARBA00022722"/>
    </source>
</evidence>
<comment type="caution">
    <text evidence="9">The sequence shown here is derived from an EMBL/GenBank/DDBJ whole genome shotgun (WGS) entry which is preliminary data.</text>
</comment>
<feature type="domain" description="RNase H type-1" evidence="8">
    <location>
        <begin position="12"/>
        <end position="159"/>
    </location>
</feature>
<dbReference type="Proteomes" id="UP000625711">
    <property type="component" value="Unassembled WGS sequence"/>
</dbReference>
<dbReference type="OrthoDB" id="407198at2759"/>
<evidence type="ECO:0000313" key="11">
    <source>
        <dbReference type="Proteomes" id="UP000625711"/>
    </source>
</evidence>
<keyword evidence="5" id="KW-0479">Metal-binding</keyword>
<dbReference type="PANTHER" id="PTHR10642">
    <property type="entry name" value="RIBONUCLEASE H1"/>
    <property type="match status" value="1"/>
</dbReference>
<dbReference type="GO" id="GO:0043137">
    <property type="term" value="P:DNA replication, removal of RNA primer"/>
    <property type="evidence" value="ECO:0007669"/>
    <property type="project" value="TreeGrafter"/>
</dbReference>
<evidence type="ECO:0000256" key="7">
    <source>
        <dbReference type="ARBA" id="ARBA00022801"/>
    </source>
</evidence>
<protein>
    <recommendedName>
        <fullName evidence="3">ribonuclease H</fullName>
        <ecNumber evidence="3">3.1.26.4</ecNumber>
    </recommendedName>
</protein>
<comment type="similarity">
    <text evidence="2">Belongs to the RNase H family.</text>
</comment>
<dbReference type="InterPro" id="IPR002156">
    <property type="entry name" value="RNaseH_domain"/>
</dbReference>
<dbReference type="GO" id="GO:0046872">
    <property type="term" value="F:metal ion binding"/>
    <property type="evidence" value="ECO:0007669"/>
    <property type="project" value="UniProtKB-KW"/>
</dbReference>
<keyword evidence="6" id="KW-0255">Endonuclease</keyword>
<evidence type="ECO:0000256" key="3">
    <source>
        <dbReference type="ARBA" id="ARBA00012180"/>
    </source>
</evidence>
<dbReference type="GO" id="GO:0003676">
    <property type="term" value="F:nucleic acid binding"/>
    <property type="evidence" value="ECO:0007669"/>
    <property type="project" value="InterPro"/>
</dbReference>
<evidence type="ECO:0000256" key="1">
    <source>
        <dbReference type="ARBA" id="ARBA00000077"/>
    </source>
</evidence>
<accession>A0A834HLT1</accession>
<dbReference type="EC" id="3.1.26.4" evidence="3"/>
<sequence length="165" mass="18255">MHSETNLYLPLEDGYVVAYADGACVKNGLSEAKSAYGVWFSDKCPLNIGMPLDGPATNMRAEVQASTAALQLIHKLGYDKAKIYTDSSYILSCVNGWIDKWKANDWCKGNRKPVKNYDVLLKFDGACSIFSDIKWEHVCGHSGHYGNEAAHKLAQQAAKLQQITH</sequence>
<evidence type="ECO:0000256" key="5">
    <source>
        <dbReference type="ARBA" id="ARBA00022723"/>
    </source>
</evidence>
<dbReference type="InterPro" id="IPR012337">
    <property type="entry name" value="RNaseH-like_sf"/>
</dbReference>
<keyword evidence="4" id="KW-0540">Nuclease</keyword>
<dbReference type="Pfam" id="PF00075">
    <property type="entry name" value="RNase_H"/>
    <property type="match status" value="1"/>
</dbReference>
<gene>
    <name evidence="10" type="ORF">GWI33_000783</name>
    <name evidence="9" type="ORF">GWI33_000800</name>
</gene>
<dbReference type="EMBL" id="JAACXV010018684">
    <property type="protein sequence ID" value="KAF7263978.1"/>
    <property type="molecule type" value="Genomic_DNA"/>
</dbReference>
<keyword evidence="7" id="KW-0378">Hydrolase</keyword>
<evidence type="ECO:0000313" key="10">
    <source>
        <dbReference type="EMBL" id="KAF7263995.1"/>
    </source>
</evidence>
<dbReference type="PANTHER" id="PTHR10642:SF26">
    <property type="entry name" value="RIBONUCLEASE H1"/>
    <property type="match status" value="1"/>
</dbReference>
<dbReference type="InterPro" id="IPR050092">
    <property type="entry name" value="RNase_H"/>
</dbReference>
<evidence type="ECO:0000259" key="8">
    <source>
        <dbReference type="PROSITE" id="PS50879"/>
    </source>
</evidence>
<evidence type="ECO:0000313" key="9">
    <source>
        <dbReference type="EMBL" id="KAF7263978.1"/>
    </source>
</evidence>